<evidence type="ECO:0000313" key="3">
    <source>
        <dbReference type="Proteomes" id="UP000808337"/>
    </source>
</evidence>
<sequence>MDKTLTIRVALITAMFGLFGGALVKLLKIDELQEYYYALTPLLALIVSFIISFLLNGKRTVKMRNKLRVISVVAFVGLLLMLFFHTRMYLSSTFRAKDFDDTVGFYVKGNDHSYTTVALKFKAEHPSITSDADLITEGFGGPDGKSSAWTQESIDNNILWLITSYSLVIILFVALLTMLLEILTKKESQNPKKIVAGEGTI</sequence>
<keyword evidence="1" id="KW-0812">Transmembrane</keyword>
<feature type="transmembrane region" description="Helical" evidence="1">
    <location>
        <begin position="35"/>
        <end position="55"/>
    </location>
</feature>
<reference evidence="2 3" key="1">
    <citation type="submission" date="2020-10" db="EMBL/GenBank/DDBJ databases">
        <title>Connecting structure to function with the recovery of over 1000 high-quality activated sludge metagenome-assembled genomes encoding full-length rRNA genes using long-read sequencing.</title>
        <authorList>
            <person name="Singleton C.M."/>
            <person name="Petriglieri F."/>
            <person name="Kristensen J.M."/>
            <person name="Kirkegaard R.H."/>
            <person name="Michaelsen T.Y."/>
            <person name="Andersen M.H."/>
            <person name="Karst S.M."/>
            <person name="Dueholm M.S."/>
            <person name="Nielsen P.H."/>
            <person name="Albertsen M."/>
        </authorList>
    </citation>
    <scope>NUCLEOTIDE SEQUENCE [LARGE SCALE GENOMIC DNA]</scope>
    <source>
        <strain evidence="2">Ribe_18-Q3-R11-54_MAXAC.273</strain>
    </source>
</reference>
<evidence type="ECO:0000313" key="2">
    <source>
        <dbReference type="EMBL" id="MBK9984827.1"/>
    </source>
</evidence>
<protein>
    <submittedName>
        <fullName evidence="2">Uncharacterized protein</fullName>
    </submittedName>
</protein>
<feature type="transmembrane region" description="Helical" evidence="1">
    <location>
        <begin position="7"/>
        <end position="29"/>
    </location>
</feature>
<keyword evidence="1" id="KW-0472">Membrane</keyword>
<accession>A0A9D7SXC5</accession>
<evidence type="ECO:0000256" key="1">
    <source>
        <dbReference type="SAM" id="Phobius"/>
    </source>
</evidence>
<proteinExistence type="predicted"/>
<organism evidence="2 3">
    <name type="scientific">Candidatus Opimibacter skivensis</name>
    <dbReference type="NCBI Taxonomy" id="2982028"/>
    <lineage>
        <taxon>Bacteria</taxon>
        <taxon>Pseudomonadati</taxon>
        <taxon>Bacteroidota</taxon>
        <taxon>Saprospiria</taxon>
        <taxon>Saprospirales</taxon>
        <taxon>Saprospiraceae</taxon>
        <taxon>Candidatus Opimibacter</taxon>
    </lineage>
</organism>
<name>A0A9D7SXC5_9BACT</name>
<feature type="transmembrane region" description="Helical" evidence="1">
    <location>
        <begin position="67"/>
        <end position="85"/>
    </location>
</feature>
<dbReference type="EMBL" id="JADKGY010000031">
    <property type="protein sequence ID" value="MBK9984827.1"/>
    <property type="molecule type" value="Genomic_DNA"/>
</dbReference>
<comment type="caution">
    <text evidence="2">The sequence shown here is derived from an EMBL/GenBank/DDBJ whole genome shotgun (WGS) entry which is preliminary data.</text>
</comment>
<dbReference type="Proteomes" id="UP000808337">
    <property type="component" value="Unassembled WGS sequence"/>
</dbReference>
<dbReference type="AlphaFoldDB" id="A0A9D7SXC5"/>
<gene>
    <name evidence="2" type="ORF">IPP15_21100</name>
</gene>
<keyword evidence="1" id="KW-1133">Transmembrane helix</keyword>
<feature type="transmembrane region" description="Helical" evidence="1">
    <location>
        <begin position="158"/>
        <end position="183"/>
    </location>
</feature>